<keyword evidence="2" id="KW-1185">Reference proteome</keyword>
<dbReference type="Gene3D" id="2.40.128.680">
    <property type="match status" value="1"/>
</dbReference>
<dbReference type="Pfam" id="PF08615">
    <property type="entry name" value="RNase_H2_suC"/>
    <property type="match status" value="1"/>
</dbReference>
<dbReference type="InterPro" id="IPR013924">
    <property type="entry name" value="RNase_H2_suC"/>
</dbReference>
<sequence length="166" mass="18212">MDGGVDSGSSSTSVVSVILSGNGESVPDLTGKVHQLPCCIKYDGPTTVSHYFKPKPTGLEIDGLGMEEAYFRGRKLQGTTVSLPQGYSGFVLGKKSLGKRPNIPEENPNFWEMKAKFQNFAIWNHDTFPSQDDSFLRAFHWFSIAKSLHQPVTAEDLESASISQNL</sequence>
<proteinExistence type="predicted"/>
<accession>A0ABD2ZUA2</accession>
<protein>
    <submittedName>
        <fullName evidence="1">Uncharacterized protein</fullName>
    </submittedName>
</protein>
<evidence type="ECO:0000313" key="1">
    <source>
        <dbReference type="EMBL" id="KAL3522999.1"/>
    </source>
</evidence>
<dbReference type="AlphaFoldDB" id="A0ABD2ZUA2"/>
<dbReference type="CDD" id="cd09271">
    <property type="entry name" value="RNase_H2-C"/>
    <property type="match status" value="1"/>
</dbReference>
<dbReference type="PANTHER" id="PTHR47204">
    <property type="entry name" value="OS02G0168900 PROTEIN"/>
    <property type="match status" value="1"/>
</dbReference>
<gene>
    <name evidence="1" type="ORF">ACH5RR_015833</name>
</gene>
<name>A0ABD2ZUA2_9GENT</name>
<dbReference type="PANTHER" id="PTHR47204:SF1">
    <property type="entry name" value="RIBONUCLEASE H2 SUBUNIT C"/>
    <property type="match status" value="1"/>
</dbReference>
<reference evidence="1 2" key="1">
    <citation type="submission" date="2024-11" db="EMBL/GenBank/DDBJ databases">
        <title>A near-complete genome assembly of Cinchona calisaya.</title>
        <authorList>
            <person name="Lian D.C."/>
            <person name="Zhao X.W."/>
            <person name="Wei L."/>
        </authorList>
    </citation>
    <scope>NUCLEOTIDE SEQUENCE [LARGE SCALE GENOMIC DNA]</scope>
    <source>
        <tissue evidence="1">Nenye</tissue>
    </source>
</reference>
<dbReference type="EMBL" id="JBJUIK010000007">
    <property type="protein sequence ID" value="KAL3522999.1"/>
    <property type="molecule type" value="Genomic_DNA"/>
</dbReference>
<evidence type="ECO:0000313" key="2">
    <source>
        <dbReference type="Proteomes" id="UP001630127"/>
    </source>
</evidence>
<comment type="caution">
    <text evidence="1">The sequence shown here is derived from an EMBL/GenBank/DDBJ whole genome shotgun (WGS) entry which is preliminary data.</text>
</comment>
<organism evidence="1 2">
    <name type="scientific">Cinchona calisaya</name>
    <dbReference type="NCBI Taxonomy" id="153742"/>
    <lineage>
        <taxon>Eukaryota</taxon>
        <taxon>Viridiplantae</taxon>
        <taxon>Streptophyta</taxon>
        <taxon>Embryophyta</taxon>
        <taxon>Tracheophyta</taxon>
        <taxon>Spermatophyta</taxon>
        <taxon>Magnoliopsida</taxon>
        <taxon>eudicotyledons</taxon>
        <taxon>Gunneridae</taxon>
        <taxon>Pentapetalae</taxon>
        <taxon>asterids</taxon>
        <taxon>lamiids</taxon>
        <taxon>Gentianales</taxon>
        <taxon>Rubiaceae</taxon>
        <taxon>Cinchonoideae</taxon>
        <taxon>Cinchoneae</taxon>
        <taxon>Cinchona</taxon>
    </lineage>
</organism>
<dbReference type="Proteomes" id="UP001630127">
    <property type="component" value="Unassembled WGS sequence"/>
</dbReference>